<name>A0A3L6DZG9_MAIZE</name>
<evidence type="ECO:0000259" key="3">
    <source>
        <dbReference type="PROSITE" id="PS50020"/>
    </source>
</evidence>
<dbReference type="EMBL" id="NCVQ01000008">
    <property type="protein sequence ID" value="PWZ13473.1"/>
    <property type="molecule type" value="Genomic_DNA"/>
</dbReference>
<dbReference type="InterPro" id="IPR001202">
    <property type="entry name" value="WW_dom"/>
</dbReference>
<evidence type="ECO:0000256" key="1">
    <source>
        <dbReference type="SAM" id="MobiDB-lite"/>
    </source>
</evidence>
<dbReference type="Proteomes" id="UP000251960">
    <property type="component" value="Chromosome 7"/>
</dbReference>
<dbReference type="ExpressionAtlas" id="A0A3L6DZG9">
    <property type="expression patterns" value="baseline"/>
</dbReference>
<feature type="transmembrane region" description="Helical" evidence="2">
    <location>
        <begin position="514"/>
        <end position="533"/>
    </location>
</feature>
<dbReference type="InterPro" id="IPR036020">
    <property type="entry name" value="WW_dom_sf"/>
</dbReference>
<protein>
    <recommendedName>
        <fullName evidence="3">WW domain-containing protein</fullName>
    </recommendedName>
</protein>
<evidence type="ECO:0000256" key="2">
    <source>
        <dbReference type="SAM" id="Phobius"/>
    </source>
</evidence>
<feature type="transmembrane region" description="Helical" evidence="2">
    <location>
        <begin position="465"/>
        <end position="486"/>
    </location>
</feature>
<gene>
    <name evidence="4" type="ORF">Zm00014a_016470</name>
</gene>
<feature type="transmembrane region" description="Helical" evidence="2">
    <location>
        <begin position="545"/>
        <end position="578"/>
    </location>
</feature>
<accession>A0A3L6DZG9</accession>
<dbReference type="PANTHER" id="PTHR47346">
    <property type="entry name" value="HYDROLASES, ACTING ON ESTER BOND"/>
    <property type="match status" value="1"/>
</dbReference>
<dbReference type="AlphaFoldDB" id="A0A3L6DZG9"/>
<organism evidence="4">
    <name type="scientific">Zea mays</name>
    <name type="common">Maize</name>
    <dbReference type="NCBI Taxonomy" id="4577"/>
    <lineage>
        <taxon>Eukaryota</taxon>
        <taxon>Viridiplantae</taxon>
        <taxon>Streptophyta</taxon>
        <taxon>Embryophyta</taxon>
        <taxon>Tracheophyta</taxon>
        <taxon>Spermatophyta</taxon>
        <taxon>Magnoliopsida</taxon>
        <taxon>Liliopsida</taxon>
        <taxon>Poales</taxon>
        <taxon>Poaceae</taxon>
        <taxon>PACMAD clade</taxon>
        <taxon>Panicoideae</taxon>
        <taxon>Andropogonodae</taxon>
        <taxon>Andropogoneae</taxon>
        <taxon>Tripsacinae</taxon>
        <taxon>Zea</taxon>
    </lineage>
</organism>
<dbReference type="CDD" id="cd00201">
    <property type="entry name" value="WW"/>
    <property type="match status" value="1"/>
</dbReference>
<evidence type="ECO:0000313" key="4">
    <source>
        <dbReference type="EMBL" id="PWZ13473.1"/>
    </source>
</evidence>
<feature type="region of interest" description="Disordered" evidence="1">
    <location>
        <begin position="190"/>
        <end position="216"/>
    </location>
</feature>
<keyword evidence="2" id="KW-1133">Transmembrane helix</keyword>
<feature type="domain" description="WW" evidence="3">
    <location>
        <begin position="20"/>
        <end position="54"/>
    </location>
</feature>
<dbReference type="PROSITE" id="PS01159">
    <property type="entry name" value="WW_DOMAIN_1"/>
    <property type="match status" value="1"/>
</dbReference>
<dbReference type="GO" id="GO:0016788">
    <property type="term" value="F:hydrolase activity, acting on ester bonds"/>
    <property type="evidence" value="ECO:0007669"/>
    <property type="project" value="InterPro"/>
</dbReference>
<dbReference type="PROSITE" id="PS50020">
    <property type="entry name" value="WW_DOMAIN_2"/>
    <property type="match status" value="1"/>
</dbReference>
<dbReference type="PANTHER" id="PTHR47346:SF1">
    <property type="entry name" value="GPI INOSITOL-DEACYLASE"/>
    <property type="match status" value="1"/>
</dbReference>
<proteinExistence type="predicted"/>
<keyword evidence="2" id="KW-0472">Membrane</keyword>
<sequence>MSSGSGSSGRAALLCAPGDSSLPKPWHGLVDCITGYLYYWNPYNNVTQYERPMASPLPLMGPWVPDQAYFDDLFARLNAISMALSSNMPAPAIRSRLASLDGIVPSTHGFMVGSSSMKNVWLSMEHQSILWCNQLAVQVAHTLLSIIDPVDRQPFSSTQKRVFVFTKMLQSAVPQSLSSMTHVPASLSRNLPANENQDAGELHKKDSLSCPSSTEWTSDGLEKDLYIQSNSVTVLAMDGRRRWLDIKKLVEPGSQTEQPPPSAFLLLSPGEMSGFRFMTISVAPRPTISGRPPPAASMAVGQFFSPEEGASSFSIGTIIRSSFAPKEIFLLEDHPLALNLSFSASLGLLPVTLSLKTAGCGIKNPGDQMEAERNNLCKLRCFPPVALAWDSVSGLHIIPNIYSETVVVDSSPAFWDSPEGTDKTTVLILADPHCSYEVTSRASLSDAASRFFLLYSSEIFALECFFDNTILMILGFMVAIMFFGIMRQTSAWECDSSMPSILSAIESNLGLPKAFMFLCFMPILVFCAFFIFTAEQKPPFGTFLLVTLICYIVANGFTILLILSSKLLLYVVAILHVFTKRR</sequence>
<comment type="caution">
    <text evidence="4">The sequence shown here is derived from an EMBL/GenBank/DDBJ whole genome shotgun (WGS) entry which is preliminary data.</text>
</comment>
<dbReference type="SUPFAM" id="SSF51045">
    <property type="entry name" value="WW domain"/>
    <property type="match status" value="1"/>
</dbReference>
<reference evidence="4" key="1">
    <citation type="journal article" date="2018" name="Nat. Genet.">
        <title>Extensive intraspecific gene order and gene structural variations between Mo17 and other maize genomes.</title>
        <authorList>
            <person name="Sun S."/>
            <person name="Zhou Y."/>
            <person name="Chen J."/>
            <person name="Shi J."/>
            <person name="Zhao H."/>
            <person name="Zhao H."/>
            <person name="Song W."/>
            <person name="Zhang M."/>
            <person name="Cui Y."/>
            <person name="Dong X."/>
            <person name="Liu H."/>
            <person name="Ma X."/>
            <person name="Jiao Y."/>
            <person name="Wang B."/>
            <person name="Wei X."/>
            <person name="Stein J.C."/>
            <person name="Glaubitz J.C."/>
            <person name="Lu F."/>
            <person name="Yu G."/>
            <person name="Liang C."/>
            <person name="Fengler K."/>
            <person name="Li B."/>
            <person name="Rafalski A."/>
            <person name="Schnable P.S."/>
            <person name="Ware D.H."/>
            <person name="Buckler E.S."/>
            <person name="Lai J."/>
        </authorList>
    </citation>
    <scope>NUCLEOTIDE SEQUENCE [LARGE SCALE GENOMIC DNA]</scope>
    <source>
        <tissue evidence="4">Seedling</tissue>
    </source>
</reference>
<dbReference type="Pfam" id="PF07819">
    <property type="entry name" value="PGAP1"/>
    <property type="match status" value="1"/>
</dbReference>
<keyword evidence="2" id="KW-0812">Transmembrane</keyword>
<dbReference type="InterPro" id="IPR012908">
    <property type="entry name" value="PGAP1-ab_dom-like"/>
</dbReference>